<reference evidence="1 2" key="1">
    <citation type="submission" date="2019-09" db="EMBL/GenBank/DDBJ databases">
        <title>Genome sequence and assembly of Adhaeribacter sp.</title>
        <authorList>
            <person name="Chhetri G."/>
        </authorList>
    </citation>
    <scope>NUCLEOTIDE SEQUENCE [LARGE SCALE GENOMIC DNA]</scope>
    <source>
        <strain evidence="1 2">DK36</strain>
    </source>
</reference>
<organism evidence="1 2">
    <name type="scientific">Adhaeribacter rhizoryzae</name>
    <dbReference type="NCBI Taxonomy" id="2607907"/>
    <lineage>
        <taxon>Bacteria</taxon>
        <taxon>Pseudomonadati</taxon>
        <taxon>Bacteroidota</taxon>
        <taxon>Cytophagia</taxon>
        <taxon>Cytophagales</taxon>
        <taxon>Hymenobacteraceae</taxon>
        <taxon>Adhaeribacter</taxon>
    </lineage>
</organism>
<dbReference type="Proteomes" id="UP000323426">
    <property type="component" value="Unassembled WGS sequence"/>
</dbReference>
<sequence length="144" mass="16696">MEPVAFALPDHIDELTNSYLQLWVDTDVKLMYTEWLTSPSAQEYKQAAALFIHYLQKYEVEYWLMDSNRLGGLSLQEQRKVIAQLAPAVAASCLKKVARIISQDEGNRVMFEETVQELKNKYQASVEIQQFWTFNEAAKWVAMI</sequence>
<keyword evidence="2" id="KW-1185">Reference proteome</keyword>
<protein>
    <recommendedName>
        <fullName evidence="3">STAS/SEC14 domain-containing protein</fullName>
    </recommendedName>
</protein>
<proteinExistence type="predicted"/>
<comment type="caution">
    <text evidence="1">The sequence shown here is derived from an EMBL/GenBank/DDBJ whole genome shotgun (WGS) entry which is preliminary data.</text>
</comment>
<name>A0A5M6CTI5_9BACT</name>
<dbReference type="EMBL" id="VWSF01000050">
    <property type="protein sequence ID" value="KAA5538524.1"/>
    <property type="molecule type" value="Genomic_DNA"/>
</dbReference>
<dbReference type="RefSeq" id="WP_150093616.1">
    <property type="nucleotide sequence ID" value="NZ_VWSF01000050.1"/>
</dbReference>
<evidence type="ECO:0008006" key="3">
    <source>
        <dbReference type="Google" id="ProtNLM"/>
    </source>
</evidence>
<gene>
    <name evidence="1" type="ORF">F0145_25995</name>
</gene>
<dbReference type="AlphaFoldDB" id="A0A5M6CTI5"/>
<evidence type="ECO:0000313" key="2">
    <source>
        <dbReference type="Proteomes" id="UP000323426"/>
    </source>
</evidence>
<evidence type="ECO:0000313" key="1">
    <source>
        <dbReference type="EMBL" id="KAA5538524.1"/>
    </source>
</evidence>
<accession>A0A5M6CTI5</accession>